<keyword evidence="2" id="KW-0472">Membrane</keyword>
<proteinExistence type="predicted"/>
<dbReference type="AlphaFoldDB" id="A0A3B0J565"/>
<gene>
    <name evidence="3" type="ORF">DGUA_6G007478</name>
</gene>
<name>A0A3B0J565_DROGU</name>
<evidence type="ECO:0000313" key="3">
    <source>
        <dbReference type="EMBL" id="SPP76877.1"/>
    </source>
</evidence>
<keyword evidence="4" id="KW-1185">Reference proteome</keyword>
<accession>A0A3B0J565</accession>
<dbReference type="Proteomes" id="UP000268350">
    <property type="component" value="Unassembled WGS sequence"/>
</dbReference>
<keyword evidence="2" id="KW-0812">Transmembrane</keyword>
<feature type="region of interest" description="Disordered" evidence="1">
    <location>
        <begin position="194"/>
        <end position="222"/>
    </location>
</feature>
<dbReference type="OMA" id="VSHKIYI"/>
<reference evidence="4" key="1">
    <citation type="submission" date="2018-01" db="EMBL/GenBank/DDBJ databases">
        <authorList>
            <person name="Alioto T."/>
            <person name="Alioto T."/>
        </authorList>
    </citation>
    <scope>NUCLEOTIDE SEQUENCE [LARGE SCALE GENOMIC DNA]</scope>
</reference>
<keyword evidence="2" id="KW-1133">Transmembrane helix</keyword>
<evidence type="ECO:0000313" key="4">
    <source>
        <dbReference type="Proteomes" id="UP000268350"/>
    </source>
</evidence>
<sequence length="222" mass="25145">MSGSLPLSMLLDAIFLIPTLFTYGLILLLICILCFIVVYISHKIYISIYDNLPLAVNHGSMDSVDMRGYINSPVRTQRSAPHVASSRSHFIQPTTVRIAVNLEPCYLVGIECDMCPSHRSVTFLCSCDHEAAACAAVLKRPPDAVRIIRYYDQLHKIPRLKFMLKCNQRPMLSMLRQESSIRITLDNIMRGRRTYPEHAPPEVDSSTACNPPSPHQRRQSME</sequence>
<organism evidence="3 4">
    <name type="scientific">Drosophila guanche</name>
    <name type="common">Fruit fly</name>
    <dbReference type="NCBI Taxonomy" id="7266"/>
    <lineage>
        <taxon>Eukaryota</taxon>
        <taxon>Metazoa</taxon>
        <taxon>Ecdysozoa</taxon>
        <taxon>Arthropoda</taxon>
        <taxon>Hexapoda</taxon>
        <taxon>Insecta</taxon>
        <taxon>Pterygota</taxon>
        <taxon>Neoptera</taxon>
        <taxon>Endopterygota</taxon>
        <taxon>Diptera</taxon>
        <taxon>Brachycera</taxon>
        <taxon>Muscomorpha</taxon>
        <taxon>Ephydroidea</taxon>
        <taxon>Drosophilidae</taxon>
        <taxon>Drosophila</taxon>
        <taxon>Sophophora</taxon>
    </lineage>
</organism>
<evidence type="ECO:0000256" key="1">
    <source>
        <dbReference type="SAM" id="MobiDB-lite"/>
    </source>
</evidence>
<dbReference type="EMBL" id="OUUW01000002">
    <property type="protein sequence ID" value="SPP76877.1"/>
    <property type="molecule type" value="Genomic_DNA"/>
</dbReference>
<protein>
    <submittedName>
        <fullName evidence="3">Uncharacterized protein</fullName>
    </submittedName>
</protein>
<evidence type="ECO:0000256" key="2">
    <source>
        <dbReference type="SAM" id="Phobius"/>
    </source>
</evidence>
<dbReference type="OrthoDB" id="7842083at2759"/>
<feature type="transmembrane region" description="Helical" evidence="2">
    <location>
        <begin position="20"/>
        <end position="40"/>
    </location>
</feature>